<name>A0A0F9HRX8_9ZZZZ</name>
<dbReference type="InterPro" id="IPR013087">
    <property type="entry name" value="Znf_C2H2_type"/>
</dbReference>
<evidence type="ECO:0000259" key="1">
    <source>
        <dbReference type="PROSITE" id="PS00028"/>
    </source>
</evidence>
<evidence type="ECO:0000313" key="2">
    <source>
        <dbReference type="EMBL" id="KKL77882.1"/>
    </source>
</evidence>
<dbReference type="EMBL" id="LAZR01023623">
    <property type="protein sequence ID" value="KKL77882.1"/>
    <property type="molecule type" value="Genomic_DNA"/>
</dbReference>
<comment type="caution">
    <text evidence="2">The sequence shown here is derived from an EMBL/GenBank/DDBJ whole genome shotgun (WGS) entry which is preliminary data.</text>
</comment>
<sequence length="132" mass="15596">MIKCKVCGKWLKNIRGYNIHYNRMHGVIQGENISIPQIEELLNRMRKLELDNIFMKYQLKYKTIGNKSVEAIERIRQDNQRPERSANKNNMSNVVKDLKGIFNEDFNYHDILKPINPIEEPIIPSIMVEILV</sequence>
<dbReference type="AlphaFoldDB" id="A0A0F9HRX8"/>
<accession>A0A0F9HRX8</accession>
<feature type="domain" description="C2H2-type" evidence="1">
    <location>
        <begin position="4"/>
        <end position="25"/>
    </location>
</feature>
<gene>
    <name evidence="2" type="ORF">LCGC14_2030430</name>
</gene>
<reference evidence="2" key="1">
    <citation type="journal article" date="2015" name="Nature">
        <title>Complex archaea that bridge the gap between prokaryotes and eukaryotes.</title>
        <authorList>
            <person name="Spang A."/>
            <person name="Saw J.H."/>
            <person name="Jorgensen S.L."/>
            <person name="Zaremba-Niedzwiedzka K."/>
            <person name="Martijn J."/>
            <person name="Lind A.E."/>
            <person name="van Eijk R."/>
            <person name="Schleper C."/>
            <person name="Guy L."/>
            <person name="Ettema T.J."/>
        </authorList>
    </citation>
    <scope>NUCLEOTIDE SEQUENCE</scope>
</reference>
<protein>
    <recommendedName>
        <fullName evidence="1">C2H2-type domain-containing protein</fullName>
    </recommendedName>
</protein>
<proteinExistence type="predicted"/>
<organism evidence="2">
    <name type="scientific">marine sediment metagenome</name>
    <dbReference type="NCBI Taxonomy" id="412755"/>
    <lineage>
        <taxon>unclassified sequences</taxon>
        <taxon>metagenomes</taxon>
        <taxon>ecological metagenomes</taxon>
    </lineage>
</organism>
<dbReference type="PROSITE" id="PS00028">
    <property type="entry name" value="ZINC_FINGER_C2H2_1"/>
    <property type="match status" value="1"/>
</dbReference>